<evidence type="ECO:0000256" key="4">
    <source>
        <dbReference type="ARBA" id="ARBA00022552"/>
    </source>
</evidence>
<dbReference type="CDD" id="cd18084">
    <property type="entry name" value="RsmE-like"/>
    <property type="match status" value="1"/>
</dbReference>
<dbReference type="InterPro" id="IPR046886">
    <property type="entry name" value="RsmE_MTase_dom"/>
</dbReference>
<dbReference type="EC" id="2.1.1.193" evidence="10"/>
<comment type="catalytic activity">
    <reaction evidence="9 10">
        <text>uridine(1498) in 16S rRNA + S-adenosyl-L-methionine = N(3)-methyluridine(1498) in 16S rRNA + S-adenosyl-L-homocysteine + H(+)</text>
        <dbReference type="Rhea" id="RHEA:42920"/>
        <dbReference type="Rhea" id="RHEA-COMP:10283"/>
        <dbReference type="Rhea" id="RHEA-COMP:10284"/>
        <dbReference type="ChEBI" id="CHEBI:15378"/>
        <dbReference type="ChEBI" id="CHEBI:57856"/>
        <dbReference type="ChEBI" id="CHEBI:59789"/>
        <dbReference type="ChEBI" id="CHEBI:65315"/>
        <dbReference type="ChEBI" id="CHEBI:74502"/>
        <dbReference type="EC" id="2.1.1.193"/>
    </reaction>
</comment>
<dbReference type="NCBIfam" id="NF008702">
    <property type="entry name" value="PRK11713.6-1"/>
    <property type="match status" value="1"/>
</dbReference>
<dbReference type="PANTHER" id="PTHR30027">
    <property type="entry name" value="RIBOSOMAL RNA SMALL SUBUNIT METHYLTRANSFERASE E"/>
    <property type="match status" value="1"/>
</dbReference>
<dbReference type="Proteomes" id="UP000823636">
    <property type="component" value="Unassembled WGS sequence"/>
</dbReference>
<organism evidence="13 14">
    <name type="scientific">Candidatus Caccoplasma merdipullorum</name>
    <dbReference type="NCBI Taxonomy" id="2840718"/>
    <lineage>
        <taxon>Bacteria</taxon>
        <taxon>Pseudomonadati</taxon>
        <taxon>Bacteroidota</taxon>
        <taxon>Bacteroidia</taxon>
        <taxon>Bacteroidales</taxon>
        <taxon>Bacteroidaceae</taxon>
        <taxon>Bacteroidaceae incertae sedis</taxon>
        <taxon>Candidatus Caccoplasma</taxon>
    </lineage>
</organism>
<evidence type="ECO:0000256" key="6">
    <source>
        <dbReference type="ARBA" id="ARBA00022679"/>
    </source>
</evidence>
<feature type="domain" description="Ribosomal RNA small subunit methyltransferase E PUA-like" evidence="12">
    <location>
        <begin position="15"/>
        <end position="61"/>
    </location>
</feature>
<comment type="caution">
    <text evidence="13">The sequence shown here is derived from an EMBL/GenBank/DDBJ whole genome shotgun (WGS) entry which is preliminary data.</text>
</comment>
<reference evidence="13" key="1">
    <citation type="submission" date="2020-10" db="EMBL/GenBank/DDBJ databases">
        <authorList>
            <person name="Gilroy R."/>
        </authorList>
    </citation>
    <scope>NUCLEOTIDE SEQUENCE</scope>
    <source>
        <strain evidence="13">G3-4614</strain>
    </source>
</reference>
<dbReference type="Gene3D" id="3.40.1280.10">
    <property type="match status" value="1"/>
</dbReference>
<dbReference type="Pfam" id="PF20260">
    <property type="entry name" value="PUA_4"/>
    <property type="match status" value="1"/>
</dbReference>
<reference evidence="13" key="2">
    <citation type="journal article" date="2021" name="PeerJ">
        <title>Extensive microbial diversity within the chicken gut microbiome revealed by metagenomics and culture.</title>
        <authorList>
            <person name="Gilroy R."/>
            <person name="Ravi A."/>
            <person name="Getino M."/>
            <person name="Pursley I."/>
            <person name="Horton D.L."/>
            <person name="Alikhan N.F."/>
            <person name="Baker D."/>
            <person name="Gharbi K."/>
            <person name="Hall N."/>
            <person name="Watson M."/>
            <person name="Adriaenssens E.M."/>
            <person name="Foster-Nyarko E."/>
            <person name="Jarju S."/>
            <person name="Secka A."/>
            <person name="Antonio M."/>
            <person name="Oren A."/>
            <person name="Chaudhuri R.R."/>
            <person name="La Ragione R."/>
            <person name="Hildebrand F."/>
            <person name="Pallen M.J."/>
        </authorList>
    </citation>
    <scope>NUCLEOTIDE SEQUENCE</scope>
    <source>
        <strain evidence="13">G3-4614</strain>
    </source>
</reference>
<evidence type="ECO:0000313" key="13">
    <source>
        <dbReference type="EMBL" id="MBO8438747.1"/>
    </source>
</evidence>
<dbReference type="GO" id="GO:0070475">
    <property type="term" value="P:rRNA base methylation"/>
    <property type="evidence" value="ECO:0007669"/>
    <property type="project" value="TreeGrafter"/>
</dbReference>
<sequence>MQLYYAPDIERDNELPEAESQHCIKVMRLGIGDEICATDGNGFLYKAKISSTSGKRCKVEIFEKSQPGKGRDYGLEIAIAPTKNNDRTEWFVEKSTEVGIDKIDFIKCRFSERKEIKCDRMEKIAVAAMKQSLKLYKPELTEMTDFCNMINAPFNGQKFIAHCHPGDKKALKEVCLPGTNTLILIGPEGDFSKEEVELAKKAGFIEVTLGSSRLRTETAAVVACVTVQIINE</sequence>
<accession>A0A9D9E4T9</accession>
<gene>
    <name evidence="13" type="ORF">IAC54_07625</name>
</gene>
<dbReference type="AlphaFoldDB" id="A0A9D9E4T9"/>
<dbReference type="Gene3D" id="2.40.240.20">
    <property type="entry name" value="Hypothetical PUA domain-like, domain 1"/>
    <property type="match status" value="1"/>
</dbReference>
<dbReference type="NCBIfam" id="TIGR00046">
    <property type="entry name" value="RsmE family RNA methyltransferase"/>
    <property type="match status" value="1"/>
</dbReference>
<dbReference type="GO" id="GO:0005737">
    <property type="term" value="C:cytoplasm"/>
    <property type="evidence" value="ECO:0007669"/>
    <property type="project" value="UniProtKB-SubCell"/>
</dbReference>
<feature type="domain" description="Ribosomal RNA small subunit methyltransferase E methyltransferase" evidence="11">
    <location>
        <begin position="75"/>
        <end position="227"/>
    </location>
</feature>
<evidence type="ECO:0000256" key="7">
    <source>
        <dbReference type="ARBA" id="ARBA00022691"/>
    </source>
</evidence>
<evidence type="ECO:0000313" key="14">
    <source>
        <dbReference type="Proteomes" id="UP000823636"/>
    </source>
</evidence>
<keyword evidence="5 10" id="KW-0489">Methyltransferase</keyword>
<evidence type="ECO:0000259" key="12">
    <source>
        <dbReference type="Pfam" id="PF20260"/>
    </source>
</evidence>
<comment type="subcellular location">
    <subcellularLocation>
        <location evidence="1 10">Cytoplasm</location>
    </subcellularLocation>
</comment>
<protein>
    <recommendedName>
        <fullName evidence="10">Ribosomal RNA small subunit methyltransferase E</fullName>
        <ecNumber evidence="10">2.1.1.193</ecNumber>
    </recommendedName>
</protein>
<evidence type="ECO:0000256" key="1">
    <source>
        <dbReference type="ARBA" id="ARBA00004496"/>
    </source>
</evidence>
<dbReference type="Pfam" id="PF04452">
    <property type="entry name" value="Methyltrans_RNA"/>
    <property type="match status" value="1"/>
</dbReference>
<dbReference type="SUPFAM" id="SSF88697">
    <property type="entry name" value="PUA domain-like"/>
    <property type="match status" value="1"/>
</dbReference>
<keyword evidence="4 10" id="KW-0698">rRNA processing</keyword>
<name>A0A9D9E4T9_9BACT</name>
<evidence type="ECO:0000256" key="3">
    <source>
        <dbReference type="ARBA" id="ARBA00022490"/>
    </source>
</evidence>
<dbReference type="InterPro" id="IPR015947">
    <property type="entry name" value="PUA-like_sf"/>
</dbReference>
<dbReference type="PIRSF" id="PIRSF015601">
    <property type="entry name" value="MTase_slr0722"/>
    <property type="match status" value="1"/>
</dbReference>
<dbReference type="PANTHER" id="PTHR30027:SF3">
    <property type="entry name" value="16S RRNA (URACIL(1498)-N(3))-METHYLTRANSFERASE"/>
    <property type="match status" value="1"/>
</dbReference>
<dbReference type="EMBL" id="JADIMW010000079">
    <property type="protein sequence ID" value="MBO8438747.1"/>
    <property type="molecule type" value="Genomic_DNA"/>
</dbReference>
<dbReference type="InterPro" id="IPR006700">
    <property type="entry name" value="RsmE"/>
</dbReference>
<comment type="function">
    <text evidence="8 10">Specifically methylates the N3 position of the uracil ring of uridine 1498 (m3U1498) in 16S rRNA. Acts on the fully assembled 30S ribosomal subunit.</text>
</comment>
<comment type="similarity">
    <text evidence="2 10">Belongs to the RNA methyltransferase RsmE family.</text>
</comment>
<dbReference type="InterPro" id="IPR046887">
    <property type="entry name" value="RsmE_PUA-like"/>
</dbReference>
<evidence type="ECO:0000256" key="5">
    <source>
        <dbReference type="ARBA" id="ARBA00022603"/>
    </source>
</evidence>
<dbReference type="GO" id="GO:0070042">
    <property type="term" value="F:rRNA (uridine-N3-)-methyltransferase activity"/>
    <property type="evidence" value="ECO:0007669"/>
    <property type="project" value="TreeGrafter"/>
</dbReference>
<evidence type="ECO:0000256" key="10">
    <source>
        <dbReference type="PIRNR" id="PIRNR015601"/>
    </source>
</evidence>
<dbReference type="SUPFAM" id="SSF75217">
    <property type="entry name" value="alpha/beta knot"/>
    <property type="match status" value="1"/>
</dbReference>
<keyword evidence="3 10" id="KW-0963">Cytoplasm</keyword>
<proteinExistence type="inferred from homology"/>
<keyword evidence="6 10" id="KW-0808">Transferase</keyword>
<evidence type="ECO:0000256" key="2">
    <source>
        <dbReference type="ARBA" id="ARBA00005528"/>
    </source>
</evidence>
<evidence type="ECO:0000256" key="8">
    <source>
        <dbReference type="ARBA" id="ARBA00025699"/>
    </source>
</evidence>
<evidence type="ECO:0000259" key="11">
    <source>
        <dbReference type="Pfam" id="PF04452"/>
    </source>
</evidence>
<dbReference type="InterPro" id="IPR029026">
    <property type="entry name" value="tRNA_m1G_MTases_N"/>
</dbReference>
<keyword evidence="7 10" id="KW-0949">S-adenosyl-L-methionine</keyword>
<dbReference type="InterPro" id="IPR029028">
    <property type="entry name" value="Alpha/beta_knot_MTases"/>
</dbReference>
<evidence type="ECO:0000256" key="9">
    <source>
        <dbReference type="ARBA" id="ARBA00047944"/>
    </source>
</evidence>